<dbReference type="GO" id="GO:0006014">
    <property type="term" value="P:D-ribose metabolic process"/>
    <property type="evidence" value="ECO:0007669"/>
    <property type="project" value="TreeGrafter"/>
</dbReference>
<keyword evidence="2 3" id="KW-0413">Isomerase</keyword>
<dbReference type="PANTHER" id="PTHR11934">
    <property type="entry name" value="RIBOSE-5-PHOSPHATE ISOMERASE"/>
    <property type="match status" value="1"/>
</dbReference>
<feature type="active site" description="Proton acceptor" evidence="3">
    <location>
        <position position="109"/>
    </location>
</feature>
<feature type="binding site" evidence="3">
    <location>
        <begin position="87"/>
        <end position="90"/>
    </location>
    <ligand>
        <name>substrate</name>
    </ligand>
</feature>
<dbReference type="CDD" id="cd01398">
    <property type="entry name" value="RPI_A"/>
    <property type="match status" value="1"/>
</dbReference>
<comment type="subunit">
    <text evidence="3">Homodimer.</text>
</comment>
<keyword evidence="5" id="KW-1185">Reference proteome</keyword>
<comment type="catalytic activity">
    <reaction evidence="1 3">
        <text>aldehydo-D-ribose 5-phosphate = D-ribulose 5-phosphate</text>
        <dbReference type="Rhea" id="RHEA:14657"/>
        <dbReference type="ChEBI" id="CHEBI:58121"/>
        <dbReference type="ChEBI" id="CHEBI:58273"/>
        <dbReference type="EC" id="5.3.1.6"/>
    </reaction>
</comment>
<dbReference type="Gene3D" id="3.30.70.260">
    <property type="match status" value="1"/>
</dbReference>
<dbReference type="NCBIfam" id="TIGR00021">
    <property type="entry name" value="rpiA"/>
    <property type="match status" value="1"/>
</dbReference>
<feature type="binding site" evidence="3">
    <location>
        <begin position="34"/>
        <end position="37"/>
    </location>
    <ligand>
        <name>substrate</name>
    </ligand>
</feature>
<dbReference type="PANTHER" id="PTHR11934:SF0">
    <property type="entry name" value="RIBOSE-5-PHOSPHATE ISOMERASE"/>
    <property type="match status" value="1"/>
</dbReference>
<dbReference type="InterPro" id="IPR037171">
    <property type="entry name" value="NagB/RpiA_transferase-like"/>
</dbReference>
<reference evidence="4 5" key="1">
    <citation type="submission" date="2019-10" db="EMBL/GenBank/DDBJ databases">
        <title>Genome diversity of Sutterella seckii.</title>
        <authorList>
            <person name="Chaplin A.V."/>
            <person name="Sokolova S.R."/>
            <person name="Mosin K.A."/>
            <person name="Ivanova E.L."/>
            <person name="Kochetkova T.O."/>
            <person name="Goltsov A.Y."/>
            <person name="Trofimov D.Y."/>
            <person name="Efimov B.A."/>
        </authorList>
    </citation>
    <scope>NUCLEOTIDE SEQUENCE [LARGE SCALE GENOMIC DNA]</scope>
    <source>
        <strain evidence="4 5">ASD3426</strain>
    </source>
</reference>
<dbReference type="RefSeq" id="WP_139688640.1">
    <property type="nucleotide sequence ID" value="NZ_WEHW01000014.1"/>
</dbReference>
<evidence type="ECO:0000313" key="5">
    <source>
        <dbReference type="Proteomes" id="UP000469462"/>
    </source>
</evidence>
<dbReference type="GO" id="GO:0009052">
    <property type="term" value="P:pentose-phosphate shunt, non-oxidative branch"/>
    <property type="evidence" value="ECO:0007669"/>
    <property type="project" value="UniProtKB-UniRule"/>
</dbReference>
<dbReference type="InterPro" id="IPR020672">
    <property type="entry name" value="Ribose5P_isomerase_typA_subgr"/>
</dbReference>
<dbReference type="Gene3D" id="3.40.50.1360">
    <property type="match status" value="1"/>
</dbReference>
<dbReference type="EMBL" id="WEHW01000014">
    <property type="protein sequence ID" value="KAB7651459.1"/>
    <property type="molecule type" value="Genomic_DNA"/>
</dbReference>
<dbReference type="GO" id="GO:0004751">
    <property type="term" value="F:ribose-5-phosphate isomerase activity"/>
    <property type="evidence" value="ECO:0007669"/>
    <property type="project" value="UniProtKB-UniRule"/>
</dbReference>
<dbReference type="NCBIfam" id="NF001924">
    <property type="entry name" value="PRK00702.1"/>
    <property type="match status" value="1"/>
</dbReference>
<evidence type="ECO:0000256" key="3">
    <source>
        <dbReference type="HAMAP-Rule" id="MF_00170"/>
    </source>
</evidence>
<dbReference type="InterPro" id="IPR004788">
    <property type="entry name" value="Ribose5P_isomerase_type_A"/>
</dbReference>
<accession>A0AAI9SDF4</accession>
<dbReference type="SUPFAM" id="SSF75445">
    <property type="entry name" value="D-ribose-5-phosphate isomerase (RpiA), lid domain"/>
    <property type="match status" value="1"/>
</dbReference>
<feature type="binding site" evidence="3">
    <location>
        <begin position="100"/>
        <end position="103"/>
    </location>
    <ligand>
        <name>substrate</name>
    </ligand>
</feature>
<dbReference type="SUPFAM" id="SSF100950">
    <property type="entry name" value="NagB/RpiA/CoA transferase-like"/>
    <property type="match status" value="1"/>
</dbReference>
<evidence type="ECO:0000256" key="2">
    <source>
        <dbReference type="ARBA" id="ARBA00023235"/>
    </source>
</evidence>
<dbReference type="EC" id="5.3.1.6" evidence="3"/>
<evidence type="ECO:0000256" key="1">
    <source>
        <dbReference type="ARBA" id="ARBA00001713"/>
    </source>
</evidence>
<comment type="function">
    <text evidence="3">Catalyzes the reversible conversion of ribose-5-phosphate to ribulose 5-phosphate.</text>
</comment>
<dbReference type="AlphaFoldDB" id="A0AAI9SDF4"/>
<name>A0AAI9SDF4_9BURK</name>
<dbReference type="Proteomes" id="UP000469462">
    <property type="component" value="Unassembled WGS sequence"/>
</dbReference>
<dbReference type="Pfam" id="PF06026">
    <property type="entry name" value="Rib_5-P_isom_A"/>
    <property type="match status" value="1"/>
</dbReference>
<comment type="pathway">
    <text evidence="3">Carbohydrate degradation; pentose phosphate pathway; D-ribose 5-phosphate from D-ribulose 5-phosphate (non-oxidative stage): step 1/1.</text>
</comment>
<organism evidence="4 5">
    <name type="scientific">Sutterella seckii</name>
    <dbReference type="NCBI Taxonomy" id="1944635"/>
    <lineage>
        <taxon>Bacteria</taxon>
        <taxon>Pseudomonadati</taxon>
        <taxon>Pseudomonadota</taxon>
        <taxon>Betaproteobacteria</taxon>
        <taxon>Burkholderiales</taxon>
        <taxon>Sutterellaceae</taxon>
        <taxon>Sutterella</taxon>
    </lineage>
</organism>
<dbReference type="HAMAP" id="MF_00170">
    <property type="entry name" value="Rib_5P_isom_A"/>
    <property type="match status" value="1"/>
</dbReference>
<dbReference type="GO" id="GO:0005829">
    <property type="term" value="C:cytosol"/>
    <property type="evidence" value="ECO:0007669"/>
    <property type="project" value="TreeGrafter"/>
</dbReference>
<protein>
    <recommendedName>
        <fullName evidence="3">Ribose-5-phosphate isomerase A</fullName>
        <ecNumber evidence="3">5.3.1.6</ecNumber>
    </recommendedName>
    <alternativeName>
        <fullName evidence="3">Phosphoriboisomerase A</fullName>
        <shortName evidence="3">PRI</shortName>
    </alternativeName>
</protein>
<proteinExistence type="inferred from homology"/>
<feature type="binding site" evidence="3">
    <location>
        <position position="127"/>
    </location>
    <ligand>
        <name>substrate</name>
    </ligand>
</feature>
<comment type="similarity">
    <text evidence="3">Belongs to the ribose 5-phosphate isomerase family.</text>
</comment>
<comment type="caution">
    <text evidence="4">The sequence shown here is derived from an EMBL/GenBank/DDBJ whole genome shotgun (WGS) entry which is preliminary data.</text>
</comment>
<sequence>MTEKQPMSQTELKRLVARAALDYIVPGEILGVGTGSTVDQLIDQLPGIRERIPACVSSSERSTKRLEALGFKVLDMNEVESIGVYIDGADEIDPGFAMIKGGGGALTREKIVASISGKFVCIADASKKVDVLGRFPLPVEVIPMAAGAIRRRLEALGASVKLRDFVTDNGCSILDAAGLSISDPKALEDEINSWPGVVTVGLFAHRGADVLLLGTSEGVKTFRKAE</sequence>
<gene>
    <name evidence="3 4" type="primary">rpiA</name>
    <name evidence="4" type="ORF">GBM96_05550</name>
</gene>
<evidence type="ECO:0000313" key="4">
    <source>
        <dbReference type="EMBL" id="KAB7651459.1"/>
    </source>
</evidence>
<dbReference type="FunFam" id="3.40.50.1360:FF:000001">
    <property type="entry name" value="Ribose-5-phosphate isomerase A"/>
    <property type="match status" value="1"/>
</dbReference>